<feature type="compositionally biased region" description="Basic residues" evidence="13">
    <location>
        <begin position="1"/>
        <end position="12"/>
    </location>
</feature>
<feature type="region of interest" description="Disordered" evidence="13">
    <location>
        <begin position="384"/>
        <end position="465"/>
    </location>
</feature>
<dbReference type="PROSITE" id="PS50305">
    <property type="entry name" value="SIRTUIN"/>
    <property type="match status" value="1"/>
</dbReference>
<protein>
    <recommendedName>
        <fullName evidence="3">protein acetyllysine N-acetyltransferase</fullName>
        <ecNumber evidence="3">2.3.1.286</ecNumber>
    </recommendedName>
</protein>
<dbReference type="GO" id="GO:0046872">
    <property type="term" value="F:metal ion binding"/>
    <property type="evidence" value="ECO:0007669"/>
    <property type="project" value="UniProtKB-KW"/>
</dbReference>
<feature type="binding site" evidence="10">
    <location>
        <begin position="64"/>
        <end position="66"/>
    </location>
    <ligand>
        <name>NAD(+)</name>
        <dbReference type="ChEBI" id="CHEBI:57540"/>
    </ligand>
</feature>
<dbReference type="Pfam" id="PF02146">
    <property type="entry name" value="SIR2"/>
    <property type="match status" value="1"/>
</dbReference>
<dbReference type="Gene3D" id="3.40.50.1220">
    <property type="entry name" value="TPP-binding domain"/>
    <property type="match status" value="1"/>
</dbReference>
<dbReference type="AlphaFoldDB" id="A0A2N3NAT6"/>
<dbReference type="InterPro" id="IPR026591">
    <property type="entry name" value="Sirtuin_cat_small_dom_sf"/>
</dbReference>
<evidence type="ECO:0000313" key="16">
    <source>
        <dbReference type="Proteomes" id="UP000233524"/>
    </source>
</evidence>
<feature type="active site" description="Proton acceptor" evidence="9 12">
    <location>
        <position position="156"/>
    </location>
</feature>
<feature type="region of interest" description="Disordered" evidence="13">
    <location>
        <begin position="1"/>
        <end position="26"/>
    </location>
</feature>
<dbReference type="GO" id="GO:0005634">
    <property type="term" value="C:nucleus"/>
    <property type="evidence" value="ECO:0007669"/>
    <property type="project" value="UniProtKB-SubCell"/>
</dbReference>
<dbReference type="STRING" id="41688.A0A2N3NAT6"/>
<dbReference type="VEuPathDB" id="FungiDB:jhhlp_004138"/>
<sequence>MGRRRRSRRHRKMGQDESHVNSKPPVALEDRSLSAVASFILQGKAKQIVVLTGAGISTSAGIPDFRSPKTGLYANLARLNLPYPEAVFDIQFFRKNPRPFYVLAKELYPGNFHPTLSHAFISLLAKKGILHKLFTQNIDCLERQAGVPPERIVEAHGSFATQRCIECKKPYPGDMMKTHVEEAKVPKCVVPECSGLVKPDIVFFGEALPVDFGRNSDAMLAADLVIVMGTSLTVYPFAALPDMCRPQAPRLLFNLERVGTLGGRPDDVLELGPCDMGVKKLAEQLGWLDELNELWRDIVGDKEVARQRLRHETPTADLEMMDEEIVESLLESVEGLSLKDYSAGKKQDYAKAKAPQNPSDSGSQAEPSSIVLPKAIINHLENHLQGKLTSGPKSKNASSAGKAEYTNPDDNQSAGKKPEKGEPSTENTSVEEVKEEKESKHSNTDVSRPLSSSVPVGAGNTEEKL</sequence>
<proteinExistence type="inferred from homology"/>
<evidence type="ECO:0000256" key="12">
    <source>
        <dbReference type="PROSITE-ProRule" id="PRU00236"/>
    </source>
</evidence>
<keyword evidence="5 11" id="KW-0479">Metal-binding</keyword>
<feature type="region of interest" description="Disordered" evidence="13">
    <location>
        <begin position="349"/>
        <end position="368"/>
    </location>
</feature>
<comment type="similarity">
    <text evidence="2">Belongs to the sirtuin family. Class I subfamily.</text>
</comment>
<evidence type="ECO:0000256" key="4">
    <source>
        <dbReference type="ARBA" id="ARBA00022679"/>
    </source>
</evidence>
<keyword evidence="6 11" id="KW-0862">Zinc</keyword>
<evidence type="ECO:0000256" key="8">
    <source>
        <dbReference type="ARBA" id="ARBA00023242"/>
    </source>
</evidence>
<keyword evidence="7 10" id="KW-0520">NAD</keyword>
<dbReference type="InterPro" id="IPR026590">
    <property type="entry name" value="Ssirtuin_cat_dom"/>
</dbReference>
<dbReference type="PANTHER" id="PTHR11085">
    <property type="entry name" value="NAD-DEPENDENT PROTEIN DEACYLASE SIRTUIN-5, MITOCHONDRIAL-RELATED"/>
    <property type="match status" value="1"/>
</dbReference>
<feature type="binding site" evidence="10">
    <location>
        <position position="274"/>
    </location>
    <ligand>
        <name>NAD(+)</name>
        <dbReference type="ChEBI" id="CHEBI:57540"/>
    </ligand>
</feature>
<dbReference type="PANTHER" id="PTHR11085:SF6">
    <property type="entry name" value="NAD-DEPENDENT PROTEIN DEACETYLASE SIRTUIN-2"/>
    <property type="match status" value="1"/>
</dbReference>
<feature type="binding site" evidence="11 12">
    <location>
        <position position="167"/>
    </location>
    <ligand>
        <name>Zn(2+)</name>
        <dbReference type="ChEBI" id="CHEBI:29105"/>
    </ligand>
</feature>
<comment type="cofactor">
    <cofactor evidence="11">
        <name>Zn(2+)</name>
        <dbReference type="ChEBI" id="CHEBI:29105"/>
    </cofactor>
    <text evidence="11">Binds 1 zinc ion per subunit.</text>
</comment>
<evidence type="ECO:0000256" key="2">
    <source>
        <dbReference type="ARBA" id="ARBA00006924"/>
    </source>
</evidence>
<evidence type="ECO:0000313" key="15">
    <source>
        <dbReference type="EMBL" id="PKS09521.1"/>
    </source>
</evidence>
<name>A0A2N3NAT6_9PEZI</name>
<dbReference type="Proteomes" id="UP000233524">
    <property type="component" value="Unassembled WGS sequence"/>
</dbReference>
<evidence type="ECO:0000256" key="11">
    <source>
        <dbReference type="PIRSR" id="PIRSR037938-3"/>
    </source>
</evidence>
<keyword evidence="16" id="KW-1185">Reference proteome</keyword>
<keyword evidence="8" id="KW-0539">Nucleus</keyword>
<dbReference type="FunCoup" id="A0A2N3NAT6">
    <property type="interactions" value="451"/>
</dbReference>
<dbReference type="EMBL" id="NLAX01000010">
    <property type="protein sequence ID" value="PKS09521.1"/>
    <property type="molecule type" value="Genomic_DNA"/>
</dbReference>
<dbReference type="InParanoid" id="A0A2N3NAT6"/>
<feature type="binding site" evidence="10">
    <location>
        <begin position="54"/>
        <end position="58"/>
    </location>
    <ligand>
        <name>NAD(+)</name>
        <dbReference type="ChEBI" id="CHEBI:57540"/>
    </ligand>
</feature>
<evidence type="ECO:0000256" key="9">
    <source>
        <dbReference type="PIRSR" id="PIRSR037938-1"/>
    </source>
</evidence>
<feature type="binding site" evidence="10">
    <location>
        <begin position="136"/>
        <end position="139"/>
    </location>
    <ligand>
        <name>NAD(+)</name>
        <dbReference type="ChEBI" id="CHEBI:57540"/>
    </ligand>
</feature>
<evidence type="ECO:0000256" key="1">
    <source>
        <dbReference type="ARBA" id="ARBA00004123"/>
    </source>
</evidence>
<feature type="binding site" evidence="10">
    <location>
        <begin position="254"/>
        <end position="256"/>
    </location>
    <ligand>
        <name>NAD(+)</name>
        <dbReference type="ChEBI" id="CHEBI:57540"/>
    </ligand>
</feature>
<dbReference type="FunFam" id="3.30.1600.10:FF:000013">
    <property type="entry name" value="NAD-dependent protein deacetylase sirtuin-1"/>
    <property type="match status" value="1"/>
</dbReference>
<feature type="domain" description="Deacetylase sirtuin-type" evidence="14">
    <location>
        <begin position="26"/>
        <end position="288"/>
    </location>
</feature>
<accession>A0A2N3NAT6</accession>
<dbReference type="OrthoDB" id="420264at2759"/>
<feature type="compositionally biased region" description="Polar residues" evidence="13">
    <location>
        <begin position="387"/>
        <end position="399"/>
    </location>
</feature>
<feature type="binding site" evidence="10">
    <location>
        <begin position="230"/>
        <end position="231"/>
    </location>
    <ligand>
        <name>NAD(+)</name>
        <dbReference type="ChEBI" id="CHEBI:57540"/>
    </ligand>
</feature>
<dbReference type="Gene3D" id="3.30.1600.10">
    <property type="entry name" value="SIR2/SIRT2 'Small Domain"/>
    <property type="match status" value="1"/>
</dbReference>
<dbReference type="EC" id="2.3.1.286" evidence="3"/>
<feature type="binding site" evidence="11 12">
    <location>
        <position position="193"/>
    </location>
    <ligand>
        <name>Zn(2+)</name>
        <dbReference type="ChEBI" id="CHEBI:29105"/>
    </ligand>
</feature>
<dbReference type="GO" id="GO:0017136">
    <property type="term" value="F:histone deacetylase activity, NAD-dependent"/>
    <property type="evidence" value="ECO:0007669"/>
    <property type="project" value="InterPro"/>
</dbReference>
<feature type="compositionally biased region" description="Polar residues" evidence="13">
    <location>
        <begin position="444"/>
        <end position="454"/>
    </location>
</feature>
<feature type="binding site" evidence="11 12">
    <location>
        <position position="188"/>
    </location>
    <ligand>
        <name>Zn(2+)</name>
        <dbReference type="ChEBI" id="CHEBI:29105"/>
    </ligand>
</feature>
<feature type="compositionally biased region" description="Basic and acidic residues" evidence="13">
    <location>
        <begin position="431"/>
        <end position="443"/>
    </location>
</feature>
<comment type="caution">
    <text evidence="15">The sequence shown here is derived from an EMBL/GenBank/DDBJ whole genome shotgun (WGS) entry which is preliminary data.</text>
</comment>
<organism evidence="15 16">
    <name type="scientific">Lomentospora prolificans</name>
    <dbReference type="NCBI Taxonomy" id="41688"/>
    <lineage>
        <taxon>Eukaryota</taxon>
        <taxon>Fungi</taxon>
        <taxon>Dikarya</taxon>
        <taxon>Ascomycota</taxon>
        <taxon>Pezizomycotina</taxon>
        <taxon>Sordariomycetes</taxon>
        <taxon>Hypocreomycetidae</taxon>
        <taxon>Microascales</taxon>
        <taxon>Microascaceae</taxon>
        <taxon>Lomentospora</taxon>
    </lineage>
</organism>
<evidence type="ECO:0000259" key="14">
    <source>
        <dbReference type="PROSITE" id="PS50305"/>
    </source>
</evidence>
<dbReference type="InterPro" id="IPR050134">
    <property type="entry name" value="NAD-dep_sirtuin_deacylases"/>
</dbReference>
<evidence type="ECO:0000256" key="10">
    <source>
        <dbReference type="PIRSR" id="PIRSR037938-2"/>
    </source>
</evidence>
<dbReference type="GO" id="GO:0070403">
    <property type="term" value="F:NAD+ binding"/>
    <property type="evidence" value="ECO:0007669"/>
    <property type="project" value="InterPro"/>
</dbReference>
<feature type="binding site" evidence="11 12">
    <location>
        <position position="164"/>
    </location>
    <ligand>
        <name>Zn(2+)</name>
        <dbReference type="ChEBI" id="CHEBI:29105"/>
    </ligand>
</feature>
<evidence type="ECO:0000256" key="7">
    <source>
        <dbReference type="ARBA" id="ARBA00023027"/>
    </source>
</evidence>
<comment type="subcellular location">
    <subcellularLocation>
        <location evidence="1">Nucleus</location>
    </subcellularLocation>
</comment>
<evidence type="ECO:0000256" key="6">
    <source>
        <dbReference type="ARBA" id="ARBA00022833"/>
    </source>
</evidence>
<dbReference type="InterPro" id="IPR029035">
    <property type="entry name" value="DHS-like_NAD/FAD-binding_dom"/>
</dbReference>
<keyword evidence="4" id="KW-0808">Transferase</keyword>
<dbReference type="CDD" id="cd01408">
    <property type="entry name" value="SIRT1"/>
    <property type="match status" value="1"/>
</dbReference>
<feature type="compositionally biased region" description="Polar residues" evidence="13">
    <location>
        <begin position="356"/>
        <end position="367"/>
    </location>
</feature>
<evidence type="ECO:0000256" key="13">
    <source>
        <dbReference type="SAM" id="MobiDB-lite"/>
    </source>
</evidence>
<gene>
    <name evidence="15" type="ORF">jhhlp_004138</name>
</gene>
<reference evidence="15 16" key="1">
    <citation type="journal article" date="2017" name="G3 (Bethesda)">
        <title>First Draft Genome Sequence of the Pathogenic Fungus Lomentospora prolificans (Formerly Scedosporium prolificans).</title>
        <authorList>
            <person name="Luo R."/>
            <person name="Zimin A."/>
            <person name="Workman R."/>
            <person name="Fan Y."/>
            <person name="Pertea G."/>
            <person name="Grossman N."/>
            <person name="Wear M.P."/>
            <person name="Jia B."/>
            <person name="Miller H."/>
            <person name="Casadevall A."/>
            <person name="Timp W."/>
            <person name="Zhang S.X."/>
            <person name="Salzberg S.L."/>
        </authorList>
    </citation>
    <scope>NUCLEOTIDE SEQUENCE [LARGE SCALE GENOMIC DNA]</scope>
    <source>
        <strain evidence="15 16">JHH-5317</strain>
    </source>
</reference>
<dbReference type="SUPFAM" id="SSF52467">
    <property type="entry name" value="DHS-like NAD/FAD-binding domain"/>
    <property type="match status" value="1"/>
</dbReference>
<evidence type="ECO:0000256" key="3">
    <source>
        <dbReference type="ARBA" id="ARBA00012928"/>
    </source>
</evidence>
<evidence type="ECO:0000256" key="5">
    <source>
        <dbReference type="ARBA" id="ARBA00022723"/>
    </source>
</evidence>
<dbReference type="InterPro" id="IPR003000">
    <property type="entry name" value="Sirtuin"/>
</dbReference>